<sequence>MNMSRFNIITAVAAFVVLSATTCATGMGGICPNFEVLPGYGEVCVSRSMAESWDQAVYRCAKMCGRLFMPKNPTDDHVLGTILNREASTIKLSYNKRVWLGAYSKNGSAPVWSDSTLMERPTLAFTSSRLGCSALTAYVEPYRRTEDFVAGNYSCIGPETGHNFVCMRSSSYSVPKGGRNWVSLHQSVIGK</sequence>
<dbReference type="AlphaFoldDB" id="A0A1S3ISI6"/>
<dbReference type="GeneID" id="106166786"/>
<accession>A0A1S3ISI6</accession>
<evidence type="ECO:0000313" key="3">
    <source>
        <dbReference type="RefSeq" id="XP_013400901.1"/>
    </source>
</evidence>
<proteinExistence type="predicted"/>
<dbReference type="InterPro" id="IPR016187">
    <property type="entry name" value="CTDL_fold"/>
</dbReference>
<feature type="chain" id="PRO_5010273552" evidence="1">
    <location>
        <begin position="25"/>
        <end position="191"/>
    </location>
</feature>
<protein>
    <submittedName>
        <fullName evidence="3">Uncharacterized protein LOC106166786</fullName>
    </submittedName>
</protein>
<dbReference type="InterPro" id="IPR016186">
    <property type="entry name" value="C-type_lectin-like/link_sf"/>
</dbReference>
<dbReference type="KEGG" id="lak:106166786"/>
<keyword evidence="2" id="KW-1185">Reference proteome</keyword>
<evidence type="ECO:0000256" key="1">
    <source>
        <dbReference type="SAM" id="SignalP"/>
    </source>
</evidence>
<dbReference type="Gene3D" id="3.10.100.10">
    <property type="entry name" value="Mannose-Binding Protein A, subunit A"/>
    <property type="match status" value="1"/>
</dbReference>
<dbReference type="InParanoid" id="A0A1S3ISI6"/>
<dbReference type="Proteomes" id="UP000085678">
    <property type="component" value="Unplaced"/>
</dbReference>
<evidence type="ECO:0000313" key="2">
    <source>
        <dbReference type="Proteomes" id="UP000085678"/>
    </source>
</evidence>
<name>A0A1S3ISI6_LINAN</name>
<dbReference type="SUPFAM" id="SSF56436">
    <property type="entry name" value="C-type lectin-like"/>
    <property type="match status" value="1"/>
</dbReference>
<feature type="signal peptide" evidence="1">
    <location>
        <begin position="1"/>
        <end position="24"/>
    </location>
</feature>
<keyword evidence="1" id="KW-0732">Signal</keyword>
<gene>
    <name evidence="3" type="primary">LOC106166786</name>
</gene>
<organism evidence="2 3">
    <name type="scientific">Lingula anatina</name>
    <name type="common">Brachiopod</name>
    <name type="synonym">Lingula unguis</name>
    <dbReference type="NCBI Taxonomy" id="7574"/>
    <lineage>
        <taxon>Eukaryota</taxon>
        <taxon>Metazoa</taxon>
        <taxon>Spiralia</taxon>
        <taxon>Lophotrochozoa</taxon>
        <taxon>Brachiopoda</taxon>
        <taxon>Linguliformea</taxon>
        <taxon>Lingulata</taxon>
        <taxon>Lingulida</taxon>
        <taxon>Linguloidea</taxon>
        <taxon>Lingulidae</taxon>
        <taxon>Lingula</taxon>
    </lineage>
</organism>
<dbReference type="RefSeq" id="XP_013400901.1">
    <property type="nucleotide sequence ID" value="XM_013545447.1"/>
</dbReference>
<reference evidence="3" key="1">
    <citation type="submission" date="2025-08" db="UniProtKB">
        <authorList>
            <consortium name="RefSeq"/>
        </authorList>
    </citation>
    <scope>IDENTIFICATION</scope>
    <source>
        <tissue evidence="3">Gonads</tissue>
    </source>
</reference>